<evidence type="ECO:0000313" key="2">
    <source>
        <dbReference type="RefSeq" id="XP_017302989.2"/>
    </source>
</evidence>
<accession>A0A1S4ELF1</accession>
<dbReference type="GeneID" id="108253473"/>
<dbReference type="RefSeq" id="XP_017302989.2">
    <property type="nucleotide sequence ID" value="XM_017447500.2"/>
</dbReference>
<keyword evidence="1" id="KW-1185">Reference proteome</keyword>
<protein>
    <submittedName>
        <fullName evidence="2">Uncharacterized protein LOC108253473</fullName>
    </submittedName>
</protein>
<dbReference type="Proteomes" id="UP000079169">
    <property type="component" value="Unplaced"/>
</dbReference>
<organism evidence="1 2">
    <name type="scientific">Diaphorina citri</name>
    <name type="common">Asian citrus psyllid</name>
    <dbReference type="NCBI Taxonomy" id="121845"/>
    <lineage>
        <taxon>Eukaryota</taxon>
        <taxon>Metazoa</taxon>
        <taxon>Ecdysozoa</taxon>
        <taxon>Arthropoda</taxon>
        <taxon>Hexapoda</taxon>
        <taxon>Insecta</taxon>
        <taxon>Pterygota</taxon>
        <taxon>Neoptera</taxon>
        <taxon>Paraneoptera</taxon>
        <taxon>Hemiptera</taxon>
        <taxon>Sternorrhyncha</taxon>
        <taxon>Psylloidea</taxon>
        <taxon>Psyllidae</taxon>
        <taxon>Diaphorininae</taxon>
        <taxon>Diaphorina</taxon>
    </lineage>
</organism>
<reference evidence="2" key="1">
    <citation type="submission" date="2025-08" db="UniProtKB">
        <authorList>
            <consortium name="RefSeq"/>
        </authorList>
    </citation>
    <scope>IDENTIFICATION</scope>
</reference>
<evidence type="ECO:0000313" key="1">
    <source>
        <dbReference type="Proteomes" id="UP000079169"/>
    </source>
</evidence>
<dbReference type="PaxDb" id="121845-A0A1S4ELF1"/>
<proteinExistence type="predicted"/>
<dbReference type="AlphaFoldDB" id="A0A1S4ELF1"/>
<sequence>MQRAKHLHCTLHVKSNLTNANVFHVSENFCTDTLVSVKMPNRKVILASAVFLFMYALRENGINQLPQPVRRWWRTELYRKRSKLVRELREQQLSGQYKNFTRMTPTDFEYILSQIGGKISKVNTRMRAAVSAEDRLALTLRFLATGDSYTSLQYTFRISKQTISTIVPEVCEAIIDVIKNNIKVSLYLYQYFNLQFKEYK</sequence>
<gene>
    <name evidence="2" type="primary">LOC108253473</name>
</gene>
<name>A0A1S4ELF1_DIACI</name>
<dbReference type="KEGG" id="dci:108253473"/>